<dbReference type="InterPro" id="IPR011006">
    <property type="entry name" value="CheY-like_superfamily"/>
</dbReference>
<dbReference type="Pfam" id="PF00072">
    <property type="entry name" value="Response_reg"/>
    <property type="match status" value="1"/>
</dbReference>
<evidence type="ECO:0000256" key="2">
    <source>
        <dbReference type="PROSITE-ProRule" id="PRU00169"/>
    </source>
</evidence>
<evidence type="ECO:0000313" key="5">
    <source>
        <dbReference type="Proteomes" id="UP000249633"/>
    </source>
</evidence>
<evidence type="ECO:0000313" key="4">
    <source>
        <dbReference type="EMBL" id="PZP30665.1"/>
    </source>
</evidence>
<dbReference type="AlphaFoldDB" id="A0A2W5DFJ8"/>
<dbReference type="InterPro" id="IPR001789">
    <property type="entry name" value="Sig_transdc_resp-reg_receiver"/>
</dbReference>
<protein>
    <submittedName>
        <fullName evidence="4">Response regulator</fullName>
    </submittedName>
</protein>
<dbReference type="InterPro" id="IPR050595">
    <property type="entry name" value="Bact_response_regulator"/>
</dbReference>
<dbReference type="PROSITE" id="PS50110">
    <property type="entry name" value="RESPONSE_REGULATORY"/>
    <property type="match status" value="1"/>
</dbReference>
<accession>A0A2W5DFJ8</accession>
<organism evidence="4 5">
    <name type="scientific">Roseateles depolymerans</name>
    <dbReference type="NCBI Taxonomy" id="76731"/>
    <lineage>
        <taxon>Bacteria</taxon>
        <taxon>Pseudomonadati</taxon>
        <taxon>Pseudomonadota</taxon>
        <taxon>Betaproteobacteria</taxon>
        <taxon>Burkholderiales</taxon>
        <taxon>Sphaerotilaceae</taxon>
        <taxon>Roseateles</taxon>
    </lineage>
</organism>
<dbReference type="SUPFAM" id="SSF52172">
    <property type="entry name" value="CheY-like"/>
    <property type="match status" value="1"/>
</dbReference>
<dbReference type="Proteomes" id="UP000249633">
    <property type="component" value="Unassembled WGS sequence"/>
</dbReference>
<dbReference type="PANTHER" id="PTHR44591">
    <property type="entry name" value="STRESS RESPONSE REGULATOR PROTEIN 1"/>
    <property type="match status" value="1"/>
</dbReference>
<evidence type="ECO:0000259" key="3">
    <source>
        <dbReference type="PROSITE" id="PS50110"/>
    </source>
</evidence>
<evidence type="ECO:0000256" key="1">
    <source>
        <dbReference type="ARBA" id="ARBA00022553"/>
    </source>
</evidence>
<dbReference type="EMBL" id="QFOD01000013">
    <property type="protein sequence ID" value="PZP30665.1"/>
    <property type="molecule type" value="Genomic_DNA"/>
</dbReference>
<sequence>MPSSARALVLYIEDDRIQLILAEEMFRRLPDWELLCAETGAEALELLARQRPLLALIDMRLPDTTGLELVARLRRDPALAGLRCVAVSADDPAELRAAAREAGFDDYWAKPLDVARLKPLLDSLIQ</sequence>
<feature type="domain" description="Response regulatory" evidence="3">
    <location>
        <begin position="8"/>
        <end position="125"/>
    </location>
</feature>
<dbReference type="PANTHER" id="PTHR44591:SF3">
    <property type="entry name" value="RESPONSE REGULATORY DOMAIN-CONTAINING PROTEIN"/>
    <property type="match status" value="1"/>
</dbReference>
<dbReference type="Gene3D" id="3.40.50.2300">
    <property type="match status" value="1"/>
</dbReference>
<feature type="modified residue" description="4-aspartylphosphate" evidence="2">
    <location>
        <position position="58"/>
    </location>
</feature>
<dbReference type="SMART" id="SM00448">
    <property type="entry name" value="REC"/>
    <property type="match status" value="1"/>
</dbReference>
<reference evidence="4 5" key="1">
    <citation type="submission" date="2017-08" db="EMBL/GenBank/DDBJ databases">
        <title>Infants hospitalized years apart are colonized by the same room-sourced microbial strains.</title>
        <authorList>
            <person name="Brooks B."/>
            <person name="Olm M.R."/>
            <person name="Firek B.A."/>
            <person name="Baker R."/>
            <person name="Thomas B.C."/>
            <person name="Morowitz M.J."/>
            <person name="Banfield J.F."/>
        </authorList>
    </citation>
    <scope>NUCLEOTIDE SEQUENCE [LARGE SCALE GENOMIC DNA]</scope>
    <source>
        <strain evidence="4">S2_012_000_R2_81</strain>
    </source>
</reference>
<comment type="caution">
    <text evidence="4">The sequence shown here is derived from an EMBL/GenBank/DDBJ whole genome shotgun (WGS) entry which is preliminary data.</text>
</comment>
<gene>
    <name evidence="4" type="ORF">DI603_14150</name>
</gene>
<dbReference type="GO" id="GO:0000160">
    <property type="term" value="P:phosphorelay signal transduction system"/>
    <property type="evidence" value="ECO:0007669"/>
    <property type="project" value="InterPro"/>
</dbReference>
<proteinExistence type="predicted"/>
<name>A0A2W5DFJ8_9BURK</name>
<keyword evidence="1 2" id="KW-0597">Phosphoprotein</keyword>